<keyword evidence="3" id="KW-1185">Reference proteome</keyword>
<reference evidence="2 3" key="1">
    <citation type="submission" date="2022-09" db="EMBL/GenBank/DDBJ databases">
        <title>Complete genome sequence of Janibacter terrae strain COS04-44, PCL-degrading bacteria isolated from oil spilled coast.</title>
        <authorList>
            <person name="Park H."/>
            <person name="Kim J.Y."/>
            <person name="An S.H."/>
            <person name="Lee C.M."/>
            <person name="Weon H.-Y."/>
        </authorList>
    </citation>
    <scope>NUCLEOTIDE SEQUENCE [LARGE SCALE GENOMIC DNA]</scope>
    <source>
        <strain evidence="2 3">COS04-44</strain>
    </source>
</reference>
<feature type="signal peptide" evidence="1">
    <location>
        <begin position="1"/>
        <end position="28"/>
    </location>
</feature>
<name>A0ABZ2FIV7_9MICO</name>
<dbReference type="PROSITE" id="PS51318">
    <property type="entry name" value="TAT"/>
    <property type="match status" value="1"/>
</dbReference>
<gene>
    <name evidence="2" type="ORF">N5P18_04265</name>
</gene>
<dbReference type="Proteomes" id="UP001381003">
    <property type="component" value="Chromosome"/>
</dbReference>
<proteinExistence type="predicted"/>
<protein>
    <submittedName>
        <fullName evidence="2">ABC transporter substrate-binding protein</fullName>
    </submittedName>
</protein>
<evidence type="ECO:0000313" key="2">
    <source>
        <dbReference type="EMBL" id="WWF06093.1"/>
    </source>
</evidence>
<dbReference type="EMBL" id="CP104874">
    <property type="protein sequence ID" value="WWF06093.1"/>
    <property type="molecule type" value="Genomic_DNA"/>
</dbReference>
<sequence>MTTRRTLIGTATAVALAGALGLAPAATAAPQAAAAPTVAAAQPAATTQAVTGTLPDGSAFTGQISNLTARTVDGVITLTGTITGTGLPAAGTPFTTTVTDLAVSGGCTILDLDLGPLNLDVLGLVIDLNQVQLDITAVPGAGNLVGNLLCAVAGLLDGGGPLQGIGALLNRLLTGLGL</sequence>
<organism evidence="2 3">
    <name type="scientific">Janibacter terrae</name>
    <dbReference type="NCBI Taxonomy" id="103817"/>
    <lineage>
        <taxon>Bacteria</taxon>
        <taxon>Bacillati</taxon>
        <taxon>Actinomycetota</taxon>
        <taxon>Actinomycetes</taxon>
        <taxon>Micrococcales</taxon>
        <taxon>Intrasporangiaceae</taxon>
        <taxon>Janibacter</taxon>
    </lineage>
</organism>
<feature type="chain" id="PRO_5046999921" evidence="1">
    <location>
        <begin position="29"/>
        <end position="178"/>
    </location>
</feature>
<dbReference type="RefSeq" id="WP_068326611.1">
    <property type="nucleotide sequence ID" value="NZ_CP104874.1"/>
</dbReference>
<evidence type="ECO:0000256" key="1">
    <source>
        <dbReference type="SAM" id="SignalP"/>
    </source>
</evidence>
<keyword evidence="1" id="KW-0732">Signal</keyword>
<dbReference type="InterPro" id="IPR006311">
    <property type="entry name" value="TAT_signal"/>
</dbReference>
<accession>A0ABZ2FIV7</accession>
<evidence type="ECO:0000313" key="3">
    <source>
        <dbReference type="Proteomes" id="UP001381003"/>
    </source>
</evidence>